<feature type="compositionally biased region" description="Polar residues" evidence="1">
    <location>
        <begin position="119"/>
        <end position="129"/>
    </location>
</feature>
<protein>
    <submittedName>
        <fullName evidence="2">C</fullName>
    </submittedName>
</protein>
<dbReference type="AlphaFoldDB" id="F4QJF6"/>
<keyword evidence="3" id="KW-1185">Reference proteome</keyword>
<evidence type="ECO:0000256" key="1">
    <source>
        <dbReference type="SAM" id="MobiDB-lite"/>
    </source>
</evidence>
<dbReference type="Proteomes" id="UP000006512">
    <property type="component" value="Unassembled WGS sequence"/>
</dbReference>
<name>F4QJF6_9CAUL</name>
<evidence type="ECO:0000313" key="3">
    <source>
        <dbReference type="Proteomes" id="UP000006512"/>
    </source>
</evidence>
<reference evidence="3" key="1">
    <citation type="submission" date="2011-03" db="EMBL/GenBank/DDBJ databases">
        <title>Draft genome sequence of Brevundimonas diminuta.</title>
        <authorList>
            <person name="Brown P.J.B."/>
            <person name="Buechlein A."/>
            <person name="Hemmerich C."/>
            <person name="Brun Y.V."/>
        </authorList>
    </citation>
    <scope>NUCLEOTIDE SEQUENCE [LARGE SCALE GENOMIC DNA]</scope>
    <source>
        <strain evidence="3">C19</strain>
    </source>
</reference>
<dbReference type="SUPFAM" id="SSF51445">
    <property type="entry name" value="(Trans)glycosidases"/>
    <property type="match status" value="1"/>
</dbReference>
<dbReference type="Gene3D" id="3.20.20.80">
    <property type="entry name" value="Glycosidases"/>
    <property type="match status" value="1"/>
</dbReference>
<dbReference type="STRING" id="715226.ABI_15790"/>
<sequence>MRWTAEAAQSWYDRQPWLVGSNFIPSTAINQFEMWQAATFDPVTIDRELGWAAGIGMNTARVFLHDRIWADDPDGLIRRIDNFLGIADSHRIRPIFVLFDSCWDPNPQPGLQRAPRPGTHNSGWAQSPGTEGLRDAAHYPRLKAYAKAVVSAFAKDARVLAWDVWNEPDNQGGATYDQLDEAEKIRLVAGLLPQVFDWVRSAGPVQPLTSGLWHNEDWSPQGRLNAVESIQLEQSDIISFHNYDWPEILEARIAQLRPYGRPLLLTEYMARGNGSTFDSALVTGRRENVAMINWGFVVGKTQTNMPWDSWQRPYIDTQPTLWFHDILHADGRPYRQAEVELIRRMTREARS</sequence>
<proteinExistence type="predicted"/>
<dbReference type="HOGENOM" id="CLU_764481_0_0_5"/>
<accession>F4QJF6</accession>
<dbReference type="InterPro" id="IPR017853">
    <property type="entry name" value="GH"/>
</dbReference>
<evidence type="ECO:0000313" key="2">
    <source>
        <dbReference type="EMBL" id="EGF93139.1"/>
    </source>
</evidence>
<feature type="region of interest" description="Disordered" evidence="1">
    <location>
        <begin position="108"/>
        <end position="129"/>
    </location>
</feature>
<dbReference type="RefSeq" id="WP_006272330.1">
    <property type="nucleotide sequence ID" value="NZ_GL883077.1"/>
</dbReference>
<dbReference type="eggNOG" id="COG3934">
    <property type="taxonomic scope" value="Bacteria"/>
</dbReference>
<gene>
    <name evidence="2" type="ORF">ABI_15790</name>
</gene>
<organism evidence="2 3">
    <name type="scientific">Asticcacaulis biprosthecium C19</name>
    <dbReference type="NCBI Taxonomy" id="715226"/>
    <lineage>
        <taxon>Bacteria</taxon>
        <taxon>Pseudomonadati</taxon>
        <taxon>Pseudomonadota</taxon>
        <taxon>Alphaproteobacteria</taxon>
        <taxon>Caulobacterales</taxon>
        <taxon>Caulobacteraceae</taxon>
        <taxon>Asticcacaulis</taxon>
    </lineage>
</organism>
<dbReference type="EMBL" id="GL883077">
    <property type="protein sequence ID" value="EGF93139.1"/>
    <property type="molecule type" value="Genomic_DNA"/>
</dbReference>